<name>A0A2S7T4U9_9FLAO</name>
<evidence type="ECO:0008006" key="4">
    <source>
        <dbReference type="Google" id="ProtNLM"/>
    </source>
</evidence>
<dbReference type="SUPFAM" id="SSF55486">
    <property type="entry name" value="Metalloproteases ('zincins'), catalytic domain"/>
    <property type="match status" value="1"/>
</dbReference>
<evidence type="ECO:0000313" key="3">
    <source>
        <dbReference type="Proteomes" id="UP000239366"/>
    </source>
</evidence>
<feature type="signal peptide" evidence="1">
    <location>
        <begin position="1"/>
        <end position="23"/>
    </location>
</feature>
<feature type="chain" id="PRO_5015516007" description="Membrane metalloprotease" evidence="1">
    <location>
        <begin position="24"/>
        <end position="273"/>
    </location>
</feature>
<keyword evidence="1" id="KW-0732">Signal</keyword>
<keyword evidence="3" id="KW-1185">Reference proteome</keyword>
<evidence type="ECO:0000313" key="2">
    <source>
        <dbReference type="EMBL" id="PQJ14476.1"/>
    </source>
</evidence>
<sequence>MKRISLILLAVFGLFLVQCGSQTDDQPPSGDDDGGTGVDRTGNLLAIGDSARDILSNDNFDRILIEIAYVNGFRPSSISIDNFRDYLVQHSFKTRENIVVEYHQVDPPTETELSFQQVADIEAEVRQNYNDGNTLAIFIYFTGASSENDDLNEGLVTLGAVYRNTSMVIFEGTVRLLASQDAAITVTDVETATINHEFGHLFGLVNLGTTPVNDHEDPNASNHCSVNGCLMRAELEFGSGMMKALSARASKGMAIVPVLDSDCRLDLQNNGGR</sequence>
<dbReference type="RefSeq" id="WP_105000106.1">
    <property type="nucleotide sequence ID" value="NZ_MQVX01000001.1"/>
</dbReference>
<organism evidence="2 3">
    <name type="scientific">Aureicoccus marinus</name>
    <dbReference type="NCBI Taxonomy" id="754435"/>
    <lineage>
        <taxon>Bacteria</taxon>
        <taxon>Pseudomonadati</taxon>
        <taxon>Bacteroidota</taxon>
        <taxon>Flavobacteriia</taxon>
        <taxon>Flavobacteriales</taxon>
        <taxon>Flavobacteriaceae</taxon>
        <taxon>Aureicoccus</taxon>
    </lineage>
</organism>
<dbReference type="EMBL" id="MQVX01000001">
    <property type="protein sequence ID" value="PQJ14476.1"/>
    <property type="molecule type" value="Genomic_DNA"/>
</dbReference>
<dbReference type="AlphaFoldDB" id="A0A2S7T4U9"/>
<evidence type="ECO:0000256" key="1">
    <source>
        <dbReference type="SAM" id="SignalP"/>
    </source>
</evidence>
<protein>
    <recommendedName>
        <fullName evidence="4">Membrane metalloprotease</fullName>
    </recommendedName>
</protein>
<gene>
    <name evidence="2" type="ORF">BST99_00765</name>
</gene>
<reference evidence="3" key="1">
    <citation type="submission" date="2016-11" db="EMBL/GenBank/DDBJ databases">
        <title>Trade-off between light-utilization and light-protection in marine flavobacteria.</title>
        <authorList>
            <person name="Kumagai Y."/>
            <person name="Yoshizawa S."/>
            <person name="Kogure K."/>
        </authorList>
    </citation>
    <scope>NUCLEOTIDE SEQUENCE [LARGE SCALE GENOMIC DNA]</scope>
    <source>
        <strain evidence="3">SG-18</strain>
    </source>
</reference>
<dbReference type="Proteomes" id="UP000239366">
    <property type="component" value="Unassembled WGS sequence"/>
</dbReference>
<proteinExistence type="predicted"/>
<comment type="caution">
    <text evidence="2">The sequence shown here is derived from an EMBL/GenBank/DDBJ whole genome shotgun (WGS) entry which is preliminary data.</text>
</comment>
<accession>A0A2S7T4U9</accession>
<dbReference type="OrthoDB" id="1121673at2"/>